<feature type="domain" description="DUF4817" evidence="2">
    <location>
        <begin position="4"/>
        <end position="57"/>
    </location>
</feature>
<evidence type="ECO:0000313" key="4">
    <source>
        <dbReference type="Proteomes" id="UP000324629"/>
    </source>
</evidence>
<evidence type="ECO:0000259" key="1">
    <source>
        <dbReference type="Pfam" id="PF13358"/>
    </source>
</evidence>
<evidence type="ECO:0000313" key="3">
    <source>
        <dbReference type="EMBL" id="KAA3669775.1"/>
    </source>
</evidence>
<dbReference type="GO" id="GO:0003676">
    <property type="term" value="F:nucleic acid binding"/>
    <property type="evidence" value="ECO:0007669"/>
    <property type="project" value="InterPro"/>
</dbReference>
<dbReference type="InterPro" id="IPR038717">
    <property type="entry name" value="Tc1-like_DDE_dom"/>
</dbReference>
<keyword evidence="4" id="KW-1185">Reference proteome</keyword>
<dbReference type="AlphaFoldDB" id="A0A5J4N2I4"/>
<sequence>MDLQTRIQIVQYYYASQQSPTAALRLFKKQHGLVKDPFSITTITRLIERFEETGSVADRKRSGRPSADEGTVEKVSKVLEQTSAQSSLGSTSVRRISDECGISKTSVHRIMRNFLHLFPYKLQLLQALQPTDKPQRVAFAEWLLADRDKIPHILWSDEANFSLDGTVNTHNCRIWSQCKPDQCLTESLHSPKLCVWMGFSSQFGLQPFFFETTINSENYLDMLQTHVRPQLAQKRKLSATIFMQDGAPPHFAIKVREYLHGTFSEDRVISRGCKHVWPPRSPDLNPLDYWFWGWLKAKIYHNNKPTTIQQLREKILDVCAQIVVEEFEAAVSNIVSRLEAIIACDGDLIEHTL</sequence>
<comment type="caution">
    <text evidence="3">The sequence shown here is derived from an EMBL/GenBank/DDBJ whole genome shotgun (WGS) entry which is preliminary data.</text>
</comment>
<dbReference type="Pfam" id="PF16087">
    <property type="entry name" value="DUF4817"/>
    <property type="match status" value="1"/>
</dbReference>
<dbReference type="SUPFAM" id="SSF46689">
    <property type="entry name" value="Homeodomain-like"/>
    <property type="match status" value="1"/>
</dbReference>
<proteinExistence type="predicted"/>
<dbReference type="PANTHER" id="PTHR47326">
    <property type="entry name" value="TRANSPOSABLE ELEMENT TC3 TRANSPOSASE-LIKE PROTEIN"/>
    <property type="match status" value="1"/>
</dbReference>
<dbReference type="InterPro" id="IPR036397">
    <property type="entry name" value="RNaseH_sf"/>
</dbReference>
<reference evidence="3 4" key="1">
    <citation type="journal article" date="2019" name="Gigascience">
        <title>Whole-genome sequence of the oriental lung fluke Paragonimus westermani.</title>
        <authorList>
            <person name="Oey H."/>
            <person name="Zakrzewski M."/>
            <person name="Narain K."/>
            <person name="Devi K.R."/>
            <person name="Agatsuma T."/>
            <person name="Nawaratna S."/>
            <person name="Gobert G.N."/>
            <person name="Jones M.K."/>
            <person name="Ragan M.A."/>
            <person name="McManus D.P."/>
            <person name="Krause L."/>
        </authorList>
    </citation>
    <scope>NUCLEOTIDE SEQUENCE [LARGE SCALE GENOMIC DNA]</scope>
    <source>
        <strain evidence="3 4">IND2009</strain>
    </source>
</reference>
<dbReference type="PANTHER" id="PTHR47326:SF1">
    <property type="entry name" value="HTH PSQ-TYPE DOMAIN-CONTAINING PROTEIN"/>
    <property type="match status" value="1"/>
</dbReference>
<evidence type="ECO:0000259" key="2">
    <source>
        <dbReference type="Pfam" id="PF16087"/>
    </source>
</evidence>
<gene>
    <name evidence="3" type="ORF">DEA37_0011692</name>
</gene>
<dbReference type="Gene3D" id="3.30.420.10">
    <property type="entry name" value="Ribonuclease H-like superfamily/Ribonuclease H"/>
    <property type="match status" value="1"/>
</dbReference>
<accession>A0A5J4N2I4</accession>
<dbReference type="InterPro" id="IPR032135">
    <property type="entry name" value="DUF4817"/>
</dbReference>
<organism evidence="3 4">
    <name type="scientific">Paragonimus westermani</name>
    <dbReference type="NCBI Taxonomy" id="34504"/>
    <lineage>
        <taxon>Eukaryota</taxon>
        <taxon>Metazoa</taxon>
        <taxon>Spiralia</taxon>
        <taxon>Lophotrochozoa</taxon>
        <taxon>Platyhelminthes</taxon>
        <taxon>Trematoda</taxon>
        <taxon>Digenea</taxon>
        <taxon>Plagiorchiida</taxon>
        <taxon>Troglotremata</taxon>
        <taxon>Troglotrematidae</taxon>
        <taxon>Paragonimus</taxon>
    </lineage>
</organism>
<evidence type="ECO:0008006" key="5">
    <source>
        <dbReference type="Google" id="ProtNLM"/>
    </source>
</evidence>
<name>A0A5J4N2I4_9TREM</name>
<dbReference type="EMBL" id="QNGE01027593">
    <property type="protein sequence ID" value="KAA3669775.1"/>
    <property type="molecule type" value="Genomic_DNA"/>
</dbReference>
<protein>
    <recommendedName>
        <fullName evidence="5">DUF4817 domain-containing protein</fullName>
    </recommendedName>
</protein>
<feature type="domain" description="Tc1-like transposase DDE" evidence="1">
    <location>
        <begin position="153"/>
        <end position="312"/>
    </location>
</feature>
<dbReference type="Pfam" id="PF13358">
    <property type="entry name" value="DDE_3"/>
    <property type="match status" value="1"/>
</dbReference>
<dbReference type="Proteomes" id="UP000324629">
    <property type="component" value="Unassembled WGS sequence"/>
</dbReference>
<dbReference type="InterPro" id="IPR009057">
    <property type="entry name" value="Homeodomain-like_sf"/>
</dbReference>